<accession>A0A6B1DV41</accession>
<evidence type="ECO:0000313" key="2">
    <source>
        <dbReference type="EMBL" id="MYD90675.1"/>
    </source>
</evidence>
<keyword evidence="1" id="KW-0812">Transmembrane</keyword>
<reference evidence="2" key="1">
    <citation type="submission" date="2019-09" db="EMBL/GenBank/DDBJ databases">
        <title>Characterisation of the sponge microbiome using genome-centric metagenomics.</title>
        <authorList>
            <person name="Engelberts J.P."/>
            <person name="Robbins S.J."/>
            <person name="De Goeij J.M."/>
            <person name="Aranda M."/>
            <person name="Bell S.C."/>
            <person name="Webster N.S."/>
        </authorList>
    </citation>
    <scope>NUCLEOTIDE SEQUENCE</scope>
    <source>
        <strain evidence="2">SB0662_bin_9</strain>
    </source>
</reference>
<gene>
    <name evidence="2" type="ORF">F4Y08_10130</name>
</gene>
<sequence>MSLPRPLEPILLGLVWLLTSALGIAEVAIGVDLVMAAYAGLLRLFNVIVEDYGREYWVGFNVQTISAMVLGLVVITMSIVSGETYLRHHGTRRARRMAAVVVVVELAILLVGYFFSPDAFVILGWVTGSG</sequence>
<keyword evidence="1" id="KW-0472">Membrane</keyword>
<dbReference type="EMBL" id="VXPY01000072">
    <property type="protein sequence ID" value="MYD90675.1"/>
    <property type="molecule type" value="Genomic_DNA"/>
</dbReference>
<evidence type="ECO:0000256" key="1">
    <source>
        <dbReference type="SAM" id="Phobius"/>
    </source>
</evidence>
<comment type="caution">
    <text evidence="2">The sequence shown here is derived from an EMBL/GenBank/DDBJ whole genome shotgun (WGS) entry which is preliminary data.</text>
</comment>
<keyword evidence="1" id="KW-1133">Transmembrane helix</keyword>
<feature type="transmembrane region" description="Helical" evidence="1">
    <location>
        <begin position="60"/>
        <end position="86"/>
    </location>
</feature>
<name>A0A6B1DV41_9CHLR</name>
<protein>
    <submittedName>
        <fullName evidence="2">Uncharacterized protein</fullName>
    </submittedName>
</protein>
<dbReference type="AlphaFoldDB" id="A0A6B1DV41"/>
<proteinExistence type="predicted"/>
<feature type="transmembrane region" description="Helical" evidence="1">
    <location>
        <begin position="98"/>
        <end position="116"/>
    </location>
</feature>
<organism evidence="2">
    <name type="scientific">Caldilineaceae bacterium SB0662_bin_9</name>
    <dbReference type="NCBI Taxonomy" id="2605258"/>
    <lineage>
        <taxon>Bacteria</taxon>
        <taxon>Bacillati</taxon>
        <taxon>Chloroflexota</taxon>
        <taxon>Caldilineae</taxon>
        <taxon>Caldilineales</taxon>
        <taxon>Caldilineaceae</taxon>
    </lineage>
</organism>